<dbReference type="Proteomes" id="UP000827872">
    <property type="component" value="Linkage Group LG01"/>
</dbReference>
<organism evidence="1 2">
    <name type="scientific">Sphaerodactylus townsendi</name>
    <dbReference type="NCBI Taxonomy" id="933632"/>
    <lineage>
        <taxon>Eukaryota</taxon>
        <taxon>Metazoa</taxon>
        <taxon>Chordata</taxon>
        <taxon>Craniata</taxon>
        <taxon>Vertebrata</taxon>
        <taxon>Euteleostomi</taxon>
        <taxon>Lepidosauria</taxon>
        <taxon>Squamata</taxon>
        <taxon>Bifurcata</taxon>
        <taxon>Gekkota</taxon>
        <taxon>Sphaerodactylidae</taxon>
        <taxon>Sphaerodactylus</taxon>
    </lineage>
</organism>
<keyword evidence="2" id="KW-1185">Reference proteome</keyword>
<protein>
    <submittedName>
        <fullName evidence="1">Protein greb1</fullName>
    </submittedName>
</protein>
<dbReference type="EMBL" id="CM037614">
    <property type="protein sequence ID" value="KAH8017756.1"/>
    <property type="molecule type" value="Genomic_DNA"/>
</dbReference>
<sequence length="477" mass="52686">MMAVCGLSQMKNYTTVETLEITQNLINSSRQCPSGHGLMVVLRIPCIPLAVVAYERLNHVRERLALEDHFEIILGNPNSGITVGKHFVEQLKIWQKIEDAEWSPQTYLDLEGLPCILIFSGMDPQGESLPRSLRYCDLRLINSSCLVRTTLEQELGLAAYFVSSETSTEKVVSNDVLESDPEKLSSTDNEDEETVTEGSASEKRSPVKRERSGSHDSAASSLSSKASSTTAFCSETSPPSVTASDTGKSAHQTLSSSTEESVNNPEKQRPKVDKDSKSSAKTAQASITSSSASPFSSSSASSIPTHSSFILQTPHCSMTKVSQQPPIVYLPKLVYDIVTSADSTGLPKSSSLLPYHSVMWASSFRPLMSKMMTCTEQSLYYRQWTVPKPVHMDYNNRNEGRMDTFHPRRLLLSGPPQGTTMVNVSRAPVKVGLFFKIGKTGAYLQFLSILSRMLIRLTEVDVYDEEEINTDSWCHDL</sequence>
<evidence type="ECO:0000313" key="1">
    <source>
        <dbReference type="EMBL" id="KAH8017756.1"/>
    </source>
</evidence>
<accession>A0ACB8GDS9</accession>
<name>A0ACB8GDS9_9SAUR</name>
<reference evidence="1" key="1">
    <citation type="submission" date="2021-08" db="EMBL/GenBank/DDBJ databases">
        <title>The first chromosome-level gecko genome reveals the dynamic sex chromosomes of Neotropical dwarf geckos (Sphaerodactylidae: Sphaerodactylus).</title>
        <authorList>
            <person name="Pinto B.J."/>
            <person name="Keating S.E."/>
            <person name="Gamble T."/>
        </authorList>
    </citation>
    <scope>NUCLEOTIDE SEQUENCE</scope>
    <source>
        <strain evidence="1">TG3544</strain>
    </source>
</reference>
<proteinExistence type="predicted"/>
<comment type="caution">
    <text evidence="1">The sequence shown here is derived from an EMBL/GenBank/DDBJ whole genome shotgun (WGS) entry which is preliminary data.</text>
</comment>
<evidence type="ECO:0000313" key="2">
    <source>
        <dbReference type="Proteomes" id="UP000827872"/>
    </source>
</evidence>
<gene>
    <name evidence="1" type="primary">GREB1_2</name>
    <name evidence="1" type="ORF">K3G42_032339</name>
</gene>